<protein>
    <recommendedName>
        <fullName evidence="3">Arrestin-like N-terminal domain-containing protein</fullName>
    </recommendedName>
</protein>
<reference evidence="2" key="1">
    <citation type="journal article" date="2017" name="Nat. Microbiol.">
        <title>Global analysis of biosynthetic gene clusters reveals vast potential of secondary metabolite production in Penicillium species.</title>
        <authorList>
            <person name="Nielsen J.C."/>
            <person name="Grijseels S."/>
            <person name="Prigent S."/>
            <person name="Ji B."/>
            <person name="Dainat J."/>
            <person name="Nielsen K.F."/>
            <person name="Frisvad J.C."/>
            <person name="Workman M."/>
            <person name="Nielsen J."/>
        </authorList>
    </citation>
    <scope>NUCLEOTIDE SEQUENCE [LARGE SCALE GENOMIC DNA]</scope>
    <source>
        <strain evidence="2">IBT 31321</strain>
    </source>
</reference>
<dbReference type="InterPro" id="IPR014752">
    <property type="entry name" value="Arrestin-like_C"/>
</dbReference>
<keyword evidence="2" id="KW-1185">Reference proteome</keyword>
<dbReference type="EMBL" id="MDDG01000002">
    <property type="protein sequence ID" value="OQE44554.1"/>
    <property type="molecule type" value="Genomic_DNA"/>
</dbReference>
<gene>
    <name evidence="1" type="ORF">PENCOP_c002G06050</name>
</gene>
<comment type="caution">
    <text evidence="1">The sequence shown here is derived from an EMBL/GenBank/DDBJ whole genome shotgun (WGS) entry which is preliminary data.</text>
</comment>
<dbReference type="AlphaFoldDB" id="A0A1V6V1J6"/>
<dbReference type="Proteomes" id="UP000191500">
    <property type="component" value="Unassembled WGS sequence"/>
</dbReference>
<evidence type="ECO:0000313" key="1">
    <source>
        <dbReference type="EMBL" id="OQE44554.1"/>
    </source>
</evidence>
<accession>A0A1V6V1J6</accession>
<name>A0A1V6V1J6_9EURO</name>
<dbReference type="Gene3D" id="2.60.40.640">
    <property type="match status" value="1"/>
</dbReference>
<evidence type="ECO:0008006" key="3">
    <source>
        <dbReference type="Google" id="ProtNLM"/>
    </source>
</evidence>
<evidence type="ECO:0000313" key="2">
    <source>
        <dbReference type="Proteomes" id="UP000191500"/>
    </source>
</evidence>
<proteinExistence type="predicted"/>
<sequence length="379" mass="42363">MSPTNEVRVTITNPENLMPGEDITARATLTLIKPLSVSELTVTIFGRAYTSISRTYVVRNFSYEWLGQGFFFKRFVVLIRSPTTLPAGEHSFSFTVQLPTSTEQVQGNWHFFNKWKDRAPFPGKNSVHPLPGTMAMGCNQTWGTASAHVEYIVSTAMKKGPEAGFFSSIPKGSSVFVVSPRPRPDLPQVPVAGSWQQLTRTIQTPNGTANITCRLPQVLTQRSQIPVYFKADRPLELTGLKIKIHVVYLVRGRHVIFPEKRTKCTHTVWLVKAETGSMELGSEFLLAKSTEFPEAVPMTFVTFNLACLAHWMEIKYRVRAPGGNTEVKDVMKDISVQVQSWTGGQAQGNGVQIRQAGEGLIGEVLNEEEYRRWSAEKKV</sequence>
<organism evidence="1 2">
    <name type="scientific">Penicillium coprophilum</name>
    <dbReference type="NCBI Taxonomy" id="36646"/>
    <lineage>
        <taxon>Eukaryota</taxon>
        <taxon>Fungi</taxon>
        <taxon>Dikarya</taxon>
        <taxon>Ascomycota</taxon>
        <taxon>Pezizomycotina</taxon>
        <taxon>Eurotiomycetes</taxon>
        <taxon>Eurotiomycetidae</taxon>
        <taxon>Eurotiales</taxon>
        <taxon>Aspergillaceae</taxon>
        <taxon>Penicillium</taxon>
    </lineage>
</organism>